<evidence type="ECO:0000313" key="1">
    <source>
        <dbReference type="EMBL" id="NOI11227.1"/>
    </source>
</evidence>
<protein>
    <submittedName>
        <fullName evidence="1">TIGR03752 family integrating conjugative element protein</fullName>
    </submittedName>
</protein>
<accession>A0A7Y4B5S4</accession>
<reference evidence="1 2" key="1">
    <citation type="submission" date="2019-09" db="EMBL/GenBank/DDBJ databases">
        <title>Draft genome sequencing and comparative genomics of hatchery-associated Vibrios.</title>
        <authorList>
            <person name="Kehlet-Delgado H."/>
            <person name="Mueller R.S."/>
        </authorList>
    </citation>
    <scope>NUCLEOTIDE SEQUENCE [LARGE SCALE GENOMIC DNA]</scope>
    <source>
        <strain evidence="1 2">081416A</strain>
    </source>
</reference>
<organism evidence="1 2">
    <name type="scientific">Vibrio alginolyticus</name>
    <dbReference type="NCBI Taxonomy" id="663"/>
    <lineage>
        <taxon>Bacteria</taxon>
        <taxon>Pseudomonadati</taxon>
        <taxon>Pseudomonadota</taxon>
        <taxon>Gammaproteobacteria</taxon>
        <taxon>Vibrionales</taxon>
        <taxon>Vibrionaceae</taxon>
        <taxon>Vibrio</taxon>
    </lineage>
</organism>
<dbReference type="AlphaFoldDB" id="A0A7Y4B5S4"/>
<dbReference type="RefSeq" id="WP_025443206.1">
    <property type="nucleotide sequence ID" value="NZ_JAGDLQ010000012.1"/>
</dbReference>
<dbReference type="EMBL" id="VTYF01000015">
    <property type="protein sequence ID" value="NOI11227.1"/>
    <property type="molecule type" value="Genomic_DNA"/>
</dbReference>
<sequence length="469" mass="50116">MNPIVKYGGLALLTVIFLSIIRSCGSGVDDVKIQEPQTGSTTGTTALETTAGEELRTVGSRQLATDNRVNGLEQKLGDIQNAVSKLSQSEPQVPSSLSQQLEKLSKDVAEIKNGDGDGDGQDSEEVVALRQQVEDLRQLVELGTNNATHVLNNGLKNDSDDHNPLNDEYEVNRVTTFDKEEVVWIGPVDEPDLVQNGKIVWDELSNYWEQASERIAQNAQSSKEDVTGIKVFTLPANSTLRGARLTGRMIGRIPGDGGTVEQPYGFKVVVPPESFIANGHELPEISHAFMGGFATGDLGLRCARGYITNMTFVFEDGTISQVGEPSIAGGGDTDYLAVLTDVASTECISGELKSDFVEYATTSGLLNAAEAAAQGAVASQTTTSNEGGTSTSSVTGSSGAVIAGSAGAGFVSDSKKWVNERWAKTFDAILVEIGKSVQIETKAQIEIDYDPQGRRTHHISEEELQQLMQ</sequence>
<evidence type="ECO:0000313" key="2">
    <source>
        <dbReference type="Proteomes" id="UP000532247"/>
    </source>
</evidence>
<dbReference type="NCBIfam" id="TIGR03752">
    <property type="entry name" value="conj_TIGR03752"/>
    <property type="match status" value="1"/>
</dbReference>
<dbReference type="InterPro" id="IPR021207">
    <property type="entry name" value="Integr_conj_element_PFL4705"/>
</dbReference>
<gene>
    <name evidence="1" type="ORF">F0254_20540</name>
</gene>
<comment type="caution">
    <text evidence="1">The sequence shown here is derived from an EMBL/GenBank/DDBJ whole genome shotgun (WGS) entry which is preliminary data.</text>
</comment>
<proteinExistence type="predicted"/>
<name>A0A7Y4B5S4_VIBAL</name>
<dbReference type="Proteomes" id="UP000532247">
    <property type="component" value="Unassembled WGS sequence"/>
</dbReference>